<sequence length="112" mass="13214">MSALFLDTKQDEEEDYRDNQKFAEHMKDKNEARREFVGKKSMMEQREYLPIFAIREEYMHENGYTNYGMFGCTQPRRVAAMLVATCLSEEFGCKLGEEAGYAIRFEHVTFEV</sequence>
<dbReference type="Proteomes" id="UP000275408">
    <property type="component" value="Unassembled WGS sequence"/>
</dbReference>
<evidence type="ECO:0000256" key="4">
    <source>
        <dbReference type="ARBA" id="ARBA00022840"/>
    </source>
</evidence>
<organism evidence="5 6">
    <name type="scientific">Pocillopora damicornis</name>
    <name type="common">Cauliflower coral</name>
    <name type="synonym">Millepora damicornis</name>
    <dbReference type="NCBI Taxonomy" id="46731"/>
    <lineage>
        <taxon>Eukaryota</taxon>
        <taxon>Metazoa</taxon>
        <taxon>Cnidaria</taxon>
        <taxon>Anthozoa</taxon>
        <taxon>Hexacorallia</taxon>
        <taxon>Scleractinia</taxon>
        <taxon>Astrocoeniina</taxon>
        <taxon>Pocilloporidae</taxon>
        <taxon>Pocillopora</taxon>
    </lineage>
</organism>
<dbReference type="GO" id="GO:0016787">
    <property type="term" value="F:hydrolase activity"/>
    <property type="evidence" value="ECO:0007669"/>
    <property type="project" value="UniProtKB-KW"/>
</dbReference>
<dbReference type="Gene3D" id="3.40.50.300">
    <property type="entry name" value="P-loop containing nucleotide triphosphate hydrolases"/>
    <property type="match status" value="1"/>
</dbReference>
<keyword evidence="3" id="KW-0347">Helicase</keyword>
<keyword evidence="1" id="KW-0547">Nucleotide-binding</keyword>
<keyword evidence="4" id="KW-0067">ATP-binding</keyword>
<dbReference type="GO" id="GO:0003723">
    <property type="term" value="F:RNA binding"/>
    <property type="evidence" value="ECO:0007669"/>
    <property type="project" value="TreeGrafter"/>
</dbReference>
<proteinExistence type="predicted"/>
<evidence type="ECO:0000256" key="3">
    <source>
        <dbReference type="ARBA" id="ARBA00022806"/>
    </source>
</evidence>
<dbReference type="GO" id="GO:0005524">
    <property type="term" value="F:ATP binding"/>
    <property type="evidence" value="ECO:0007669"/>
    <property type="project" value="UniProtKB-KW"/>
</dbReference>
<gene>
    <name evidence="5" type="ORF">pdam_00025604</name>
</gene>
<evidence type="ECO:0000313" key="5">
    <source>
        <dbReference type="EMBL" id="RMX45803.1"/>
    </source>
</evidence>
<evidence type="ECO:0000313" key="6">
    <source>
        <dbReference type="Proteomes" id="UP000275408"/>
    </source>
</evidence>
<reference evidence="5 6" key="1">
    <citation type="journal article" date="2018" name="Sci. Rep.">
        <title>Comparative analysis of the Pocillopora damicornis genome highlights role of immune system in coral evolution.</title>
        <authorList>
            <person name="Cunning R."/>
            <person name="Bay R.A."/>
            <person name="Gillette P."/>
            <person name="Baker A.C."/>
            <person name="Traylor-Knowles N."/>
        </authorList>
    </citation>
    <scope>NUCLEOTIDE SEQUENCE [LARGE SCALE GENOMIC DNA]</scope>
    <source>
        <strain evidence="5">RSMAS</strain>
        <tissue evidence="5">Whole animal</tissue>
    </source>
</reference>
<dbReference type="AlphaFoldDB" id="A0A3M6TWK5"/>
<dbReference type="PANTHER" id="PTHR18934:SF91">
    <property type="entry name" value="PRE-MRNA-SPLICING FACTOR ATP-DEPENDENT RNA HELICASE PRP16"/>
    <property type="match status" value="1"/>
</dbReference>
<comment type="caution">
    <text evidence="5">The sequence shown here is derived from an EMBL/GenBank/DDBJ whole genome shotgun (WGS) entry which is preliminary data.</text>
</comment>
<evidence type="ECO:0000256" key="2">
    <source>
        <dbReference type="ARBA" id="ARBA00022801"/>
    </source>
</evidence>
<accession>A0A3M6TWK5</accession>
<dbReference type="InterPro" id="IPR027417">
    <property type="entry name" value="P-loop_NTPase"/>
</dbReference>
<name>A0A3M6TWK5_POCDA</name>
<keyword evidence="2" id="KW-0378">Hydrolase</keyword>
<evidence type="ECO:0000256" key="1">
    <source>
        <dbReference type="ARBA" id="ARBA00022741"/>
    </source>
</evidence>
<dbReference type="GO" id="GO:0034458">
    <property type="term" value="F:3'-5' RNA helicase activity"/>
    <property type="evidence" value="ECO:0007669"/>
    <property type="project" value="TreeGrafter"/>
</dbReference>
<dbReference type="PANTHER" id="PTHR18934">
    <property type="entry name" value="ATP-DEPENDENT RNA HELICASE"/>
    <property type="match status" value="1"/>
</dbReference>
<keyword evidence="6" id="KW-1185">Reference proteome</keyword>
<protein>
    <submittedName>
        <fullName evidence="5">Uncharacterized protein</fullName>
    </submittedName>
</protein>
<dbReference type="EMBL" id="RCHS01002778">
    <property type="protein sequence ID" value="RMX45803.1"/>
    <property type="molecule type" value="Genomic_DNA"/>
</dbReference>
<dbReference type="OrthoDB" id="5973952at2759"/>
<dbReference type="STRING" id="46731.A0A3M6TWK5"/>